<protein>
    <submittedName>
        <fullName evidence="1">YheC/YheD family protein</fullName>
    </submittedName>
</protein>
<dbReference type="EMBL" id="JAFELM010000030">
    <property type="protein sequence ID" value="MBM6618213.1"/>
    <property type="molecule type" value="Genomic_DNA"/>
</dbReference>
<dbReference type="SUPFAM" id="SSF56059">
    <property type="entry name" value="Glutathione synthetase ATP-binding domain-like"/>
    <property type="match status" value="1"/>
</dbReference>
<dbReference type="Pfam" id="PF14398">
    <property type="entry name" value="ATPgrasp_YheCD"/>
    <property type="match status" value="1"/>
</dbReference>
<evidence type="ECO:0000313" key="2">
    <source>
        <dbReference type="Proteomes" id="UP001518925"/>
    </source>
</evidence>
<dbReference type="Gene3D" id="3.30.470.20">
    <property type="entry name" value="ATP-grasp fold, B domain"/>
    <property type="match status" value="1"/>
</dbReference>
<organism evidence="1 2">
    <name type="scientific">Bacillus suaedaesalsae</name>
    <dbReference type="NCBI Taxonomy" id="2810349"/>
    <lineage>
        <taxon>Bacteria</taxon>
        <taxon>Bacillati</taxon>
        <taxon>Bacillota</taxon>
        <taxon>Bacilli</taxon>
        <taxon>Bacillales</taxon>
        <taxon>Bacillaceae</taxon>
        <taxon>Bacillus</taxon>
    </lineage>
</organism>
<reference evidence="1 2" key="1">
    <citation type="submission" date="2021-02" db="EMBL/GenBank/DDBJ databases">
        <title>Bacillus sp. RD4P76, an endophyte from a halophyte.</title>
        <authorList>
            <person name="Sun J.-Q."/>
        </authorList>
    </citation>
    <scope>NUCLEOTIDE SEQUENCE [LARGE SCALE GENOMIC DNA]</scope>
    <source>
        <strain evidence="1 2">RD4P76</strain>
    </source>
</reference>
<accession>A0ABS2DID3</accession>
<comment type="caution">
    <text evidence="1">The sequence shown here is derived from an EMBL/GenBank/DDBJ whole genome shotgun (WGS) entry which is preliminary data.</text>
</comment>
<dbReference type="InterPro" id="IPR026838">
    <property type="entry name" value="YheC/D"/>
</dbReference>
<proteinExistence type="predicted"/>
<dbReference type="Proteomes" id="UP001518925">
    <property type="component" value="Unassembled WGS sequence"/>
</dbReference>
<dbReference type="RefSeq" id="WP_204203568.1">
    <property type="nucleotide sequence ID" value="NZ_JAFELM010000030.1"/>
</dbReference>
<sequence>MFKVQLNEQGKRYIEINKEKYKELGRTVELQIGQCKEVLKVKKNRLIEQDVISIPTYFEKGIELPIEIPFEVKVLENTIRIGPVIGILGCRRKKDLTQELLQLILMRFVDYDSIKGLIYTFTEDSVNYYKRIIEGYYYSPTEKSWKPGIFPYPNAIFVNKDSMSSKMYNHFVQIIGNKVFYSQHLSKWVQHQLISKNHILKQYLPHTIPFKSTKGLIYMLNKYGSVYLKPNQSYQGKGMYSIKLTKRGYVVKDAFNQLTILYSWHQLSSFVMTKMYGRSYLIQQSVPFQYKNRIVDFRVYLQKDRYKKWFCPGITTRISNEESIITNSRNRAGLLEADEGFRQLFSISNEESKRIQQKMIEVCTKIASLIENEGIHLGDVAFDVIVDSNLRIWLLELQGGYSVETKKGEIPPHIFYKLLTTPLEYAKTLAGF</sequence>
<name>A0ABS2DID3_9BACI</name>
<keyword evidence="2" id="KW-1185">Reference proteome</keyword>
<gene>
    <name evidence="1" type="ORF">JR050_11140</name>
</gene>
<evidence type="ECO:0000313" key="1">
    <source>
        <dbReference type="EMBL" id="MBM6618213.1"/>
    </source>
</evidence>